<evidence type="ECO:0000256" key="1">
    <source>
        <dbReference type="SAM" id="Phobius"/>
    </source>
</evidence>
<evidence type="ECO:0000313" key="2">
    <source>
        <dbReference type="EMBL" id="MSE22682.1"/>
    </source>
</evidence>
<accession>A0A844EGS5</accession>
<evidence type="ECO:0000313" key="3">
    <source>
        <dbReference type="Proteomes" id="UP000491237"/>
    </source>
</evidence>
<reference evidence="2 3" key="1">
    <citation type="submission" date="2019-11" db="EMBL/GenBank/DDBJ databases">
        <title>Draft Genome Sequence of Plant Growth-Promoting Rhizosphere-Associated Bacteria.</title>
        <authorList>
            <person name="Vasilyev I.Y."/>
            <person name="Radchenko V."/>
            <person name="Ilnitskaya E.V."/>
        </authorList>
    </citation>
    <scope>NUCLEOTIDE SEQUENCE [LARGE SCALE GENOMIC DNA]</scope>
    <source>
        <strain evidence="2 3">VRA_07sq_f</strain>
    </source>
</reference>
<feature type="non-terminal residue" evidence="2">
    <location>
        <position position="1"/>
    </location>
</feature>
<dbReference type="Gene3D" id="1.20.1250.20">
    <property type="entry name" value="MFS general substrate transporter like domains"/>
    <property type="match status" value="1"/>
</dbReference>
<feature type="transmembrane region" description="Helical" evidence="1">
    <location>
        <begin position="52"/>
        <end position="70"/>
    </location>
</feature>
<dbReference type="PANTHER" id="PTHR23521:SF2">
    <property type="entry name" value="TRANSPORTER MFS SUPERFAMILY"/>
    <property type="match status" value="1"/>
</dbReference>
<organism evidence="2 3">
    <name type="scientific">Lentilactobacillus parabuchneri</name>
    <dbReference type="NCBI Taxonomy" id="152331"/>
    <lineage>
        <taxon>Bacteria</taxon>
        <taxon>Bacillati</taxon>
        <taxon>Bacillota</taxon>
        <taxon>Bacilli</taxon>
        <taxon>Lactobacillales</taxon>
        <taxon>Lactobacillaceae</taxon>
        <taxon>Lentilactobacillus</taxon>
    </lineage>
</organism>
<keyword evidence="1" id="KW-0472">Membrane</keyword>
<keyword evidence="1" id="KW-1133">Transmembrane helix</keyword>
<dbReference type="AlphaFoldDB" id="A0A844EGS5"/>
<dbReference type="Proteomes" id="UP000491237">
    <property type="component" value="Unassembled WGS sequence"/>
</dbReference>
<comment type="caution">
    <text evidence="2">The sequence shown here is derived from an EMBL/GenBank/DDBJ whole genome shotgun (WGS) entry which is preliminary data.</text>
</comment>
<feature type="transmembrane region" description="Helical" evidence="1">
    <location>
        <begin position="20"/>
        <end position="40"/>
    </location>
</feature>
<proteinExistence type="predicted"/>
<sequence length="86" mass="9345">MFSLGISYMSDLLPSHLLPAGNLLCGISFSLGSMIGPVAGGWYMQRFESANLFYFITVILVCIWLALVFGKTKHSPASESHSFPAT</sequence>
<gene>
    <name evidence="2" type="ORF">GKC44_15915</name>
</gene>
<dbReference type="EMBL" id="WKKY01001394">
    <property type="protein sequence ID" value="MSE22682.1"/>
    <property type="molecule type" value="Genomic_DNA"/>
</dbReference>
<name>A0A844EGS5_9LACO</name>
<dbReference type="PANTHER" id="PTHR23521">
    <property type="entry name" value="TRANSPORTER MFS SUPERFAMILY"/>
    <property type="match status" value="1"/>
</dbReference>
<protein>
    <submittedName>
        <fullName evidence="2">MFS transporter</fullName>
    </submittedName>
</protein>
<keyword evidence="1" id="KW-0812">Transmembrane</keyword>
<dbReference type="SUPFAM" id="SSF103473">
    <property type="entry name" value="MFS general substrate transporter"/>
    <property type="match status" value="1"/>
</dbReference>
<dbReference type="GO" id="GO:0005886">
    <property type="term" value="C:plasma membrane"/>
    <property type="evidence" value="ECO:0007669"/>
    <property type="project" value="TreeGrafter"/>
</dbReference>
<dbReference type="InterPro" id="IPR036259">
    <property type="entry name" value="MFS_trans_sf"/>
</dbReference>